<dbReference type="InterPro" id="IPR001387">
    <property type="entry name" value="Cro/C1-type_HTH"/>
</dbReference>
<dbReference type="Proteomes" id="UP001465426">
    <property type="component" value="Unassembled WGS sequence"/>
</dbReference>
<comment type="caution">
    <text evidence="3">The sequence shown here is derived from an EMBL/GenBank/DDBJ whole genome shotgun (WGS) entry which is preliminary data.</text>
</comment>
<dbReference type="PANTHER" id="PTHR46797">
    <property type="entry name" value="HTH-TYPE TRANSCRIPTIONAL REGULATOR"/>
    <property type="match status" value="1"/>
</dbReference>
<dbReference type="Gene3D" id="1.25.40.10">
    <property type="entry name" value="Tetratricopeptide repeat domain"/>
    <property type="match status" value="1"/>
</dbReference>
<dbReference type="Pfam" id="PF12844">
    <property type="entry name" value="HTH_19"/>
    <property type="match status" value="1"/>
</dbReference>
<protein>
    <submittedName>
        <fullName evidence="3">Helix-turn-helix transcriptional regulator</fullName>
    </submittedName>
</protein>
<organism evidence="3 4">
    <name type="scientific">Niallia hominis</name>
    <dbReference type="NCBI Taxonomy" id="3133173"/>
    <lineage>
        <taxon>Bacteria</taxon>
        <taxon>Bacillati</taxon>
        <taxon>Bacillota</taxon>
        <taxon>Bacilli</taxon>
        <taxon>Bacillales</taxon>
        <taxon>Bacillaceae</taxon>
        <taxon>Niallia</taxon>
    </lineage>
</organism>
<dbReference type="PANTHER" id="PTHR46797:SF1">
    <property type="entry name" value="METHYLPHOSPHONATE SYNTHASE"/>
    <property type="match status" value="1"/>
</dbReference>
<dbReference type="EMBL" id="JBBMFN010000056">
    <property type="protein sequence ID" value="MEQ2467585.1"/>
    <property type="molecule type" value="Genomic_DNA"/>
</dbReference>
<gene>
    <name evidence="3" type="ORF">WMO63_18170</name>
</gene>
<dbReference type="InterPro" id="IPR010982">
    <property type="entry name" value="Lambda_DNA-bd_dom_sf"/>
</dbReference>
<dbReference type="SUPFAM" id="SSF47413">
    <property type="entry name" value="lambda repressor-like DNA-binding domains"/>
    <property type="match status" value="1"/>
</dbReference>
<keyword evidence="4" id="KW-1185">Reference proteome</keyword>
<name>A0ABV1F468_9BACI</name>
<dbReference type="PROSITE" id="PS50943">
    <property type="entry name" value="HTH_CROC1"/>
    <property type="match status" value="1"/>
</dbReference>
<feature type="domain" description="HTH cro/C1-type" evidence="2">
    <location>
        <begin position="6"/>
        <end position="59"/>
    </location>
</feature>
<dbReference type="CDD" id="cd00093">
    <property type="entry name" value="HTH_XRE"/>
    <property type="match status" value="1"/>
</dbReference>
<dbReference type="RefSeq" id="WP_048719188.1">
    <property type="nucleotide sequence ID" value="NZ_JBBMFN010000056.1"/>
</dbReference>
<keyword evidence="1" id="KW-0238">DNA-binding</keyword>
<evidence type="ECO:0000259" key="2">
    <source>
        <dbReference type="PROSITE" id="PS50943"/>
    </source>
</evidence>
<accession>A0ABV1F468</accession>
<dbReference type="InterPro" id="IPR011990">
    <property type="entry name" value="TPR-like_helical_dom_sf"/>
</dbReference>
<evidence type="ECO:0000256" key="1">
    <source>
        <dbReference type="ARBA" id="ARBA00023125"/>
    </source>
</evidence>
<dbReference type="InterPro" id="IPR050807">
    <property type="entry name" value="TransReg_Diox_bact_type"/>
</dbReference>
<dbReference type="SMART" id="SM00530">
    <property type="entry name" value="HTH_XRE"/>
    <property type="match status" value="1"/>
</dbReference>
<reference evidence="3 4" key="1">
    <citation type="submission" date="2024-03" db="EMBL/GenBank/DDBJ databases">
        <title>Human intestinal bacterial collection.</title>
        <authorList>
            <person name="Pauvert C."/>
            <person name="Hitch T.C.A."/>
            <person name="Clavel T."/>
        </authorList>
    </citation>
    <scope>NUCLEOTIDE SEQUENCE [LARGE SCALE GENOMIC DNA]</scope>
    <source>
        <strain evidence="3 4">CLA-SR-H024</strain>
    </source>
</reference>
<evidence type="ECO:0000313" key="4">
    <source>
        <dbReference type="Proteomes" id="UP001465426"/>
    </source>
</evidence>
<evidence type="ECO:0000313" key="3">
    <source>
        <dbReference type="EMBL" id="MEQ2467585.1"/>
    </source>
</evidence>
<sequence>MLGERIRALRKQKKMTLEALAGNRLTKGMLSQIENNKAKPSMESLEYIAERLNVTISELVDKVSSTEIRNMLDQTEKLHEGFKIYFRNKKETIETCKKIIHLIQPYIHIMNDSYEAARLLEIYSHCLFCLYDNQWEIYAKKAATIYDTLNLTANHAEVGIFKAITIFLEHRYKEALQTFLEERHFLENSHYKIDPMTKVNLDYHEAAFYSAIGDSQGTVQAIERALDYSKKEKIYFKTDDIYKLAAFEALLGSEEKKFSHYLNKLKQFGEFLEDENYIELCDVLFVEYLINIKGKYDKIMPIIDKYVEYNEEEQIATGDNWNILQKGKAFYYVHEYEKSLKILLAVTVPDYLNHPVDFGIYYIKDTYIALCYKELNNMDKAREHAKIAYENFLPLPNSIFRKLCIETYESIFSN</sequence>
<proteinExistence type="predicted"/>